<organism evidence="1 2">
    <name type="scientific">Sphaerodactylus townsendi</name>
    <dbReference type="NCBI Taxonomy" id="933632"/>
    <lineage>
        <taxon>Eukaryota</taxon>
        <taxon>Metazoa</taxon>
        <taxon>Chordata</taxon>
        <taxon>Craniata</taxon>
        <taxon>Vertebrata</taxon>
        <taxon>Euteleostomi</taxon>
        <taxon>Lepidosauria</taxon>
        <taxon>Squamata</taxon>
        <taxon>Bifurcata</taxon>
        <taxon>Gekkota</taxon>
        <taxon>Sphaerodactylidae</taxon>
        <taxon>Sphaerodactylus</taxon>
    </lineage>
</organism>
<comment type="caution">
    <text evidence="1">The sequence shown here is derived from an EMBL/GenBank/DDBJ whole genome shotgun (WGS) entry which is preliminary data.</text>
</comment>
<keyword evidence="2" id="KW-1185">Reference proteome</keyword>
<reference evidence="1" key="1">
    <citation type="submission" date="2021-08" db="EMBL/GenBank/DDBJ databases">
        <title>The first chromosome-level gecko genome reveals the dynamic sex chromosomes of Neotropical dwarf geckos (Sphaerodactylidae: Sphaerodactylus).</title>
        <authorList>
            <person name="Pinto B.J."/>
            <person name="Keating S.E."/>
            <person name="Gamble T."/>
        </authorList>
    </citation>
    <scope>NUCLEOTIDE SEQUENCE</scope>
    <source>
        <strain evidence="1">TG3544</strain>
    </source>
</reference>
<dbReference type="EMBL" id="CM037620">
    <property type="protein sequence ID" value="KAH7995021.1"/>
    <property type="molecule type" value="Genomic_DNA"/>
</dbReference>
<protein>
    <submittedName>
        <fullName evidence="1">Uncharacterized protein</fullName>
    </submittedName>
</protein>
<name>A0ACB8ERB4_9SAUR</name>
<evidence type="ECO:0000313" key="1">
    <source>
        <dbReference type="EMBL" id="KAH7995021.1"/>
    </source>
</evidence>
<gene>
    <name evidence="1" type="ORF">K3G42_020075</name>
</gene>
<evidence type="ECO:0000313" key="2">
    <source>
        <dbReference type="Proteomes" id="UP000827872"/>
    </source>
</evidence>
<accession>A0ACB8ERB4</accession>
<dbReference type="Proteomes" id="UP000827872">
    <property type="component" value="Linkage Group LG07"/>
</dbReference>
<sequence>MITQTFFCHMVKIGASQLCIMKATHVKQNHYTQIAFKSPQSIQHKRCQKCKSDLACKCVSHNWLEHSPLNTVQQIIRSPVKICFPFMIILCFASLNHCISVSPKAV</sequence>
<proteinExistence type="predicted"/>